<dbReference type="AlphaFoldDB" id="A0A4R3KB92"/>
<dbReference type="Proteomes" id="UP000295188">
    <property type="component" value="Unassembled WGS sequence"/>
</dbReference>
<evidence type="ECO:0000256" key="1">
    <source>
        <dbReference type="ARBA" id="ARBA00004141"/>
    </source>
</evidence>
<evidence type="ECO:0000259" key="9">
    <source>
        <dbReference type="PROSITE" id="PS50893"/>
    </source>
</evidence>
<comment type="subcellular location">
    <subcellularLocation>
        <location evidence="1">Membrane</location>
        <topology evidence="1">Multi-pass membrane protein</topology>
    </subcellularLocation>
</comment>
<evidence type="ECO:0000313" key="11">
    <source>
        <dbReference type="Proteomes" id="UP000295188"/>
    </source>
</evidence>
<dbReference type="InterPro" id="IPR050763">
    <property type="entry name" value="ABC_transporter_ATP-binding"/>
</dbReference>
<dbReference type="PANTHER" id="PTHR42711:SF5">
    <property type="entry name" value="ABC TRANSPORTER ATP-BINDING PROTEIN NATA"/>
    <property type="match status" value="1"/>
</dbReference>
<keyword evidence="5" id="KW-0547">Nucleotide-binding</keyword>
<dbReference type="Gene3D" id="3.40.50.300">
    <property type="entry name" value="P-loop containing nucleotide triphosphate hydrolases"/>
    <property type="match status" value="1"/>
</dbReference>
<gene>
    <name evidence="10" type="ORF">EDC37_10426</name>
</gene>
<accession>A0A4R3KB92</accession>
<evidence type="ECO:0000256" key="4">
    <source>
        <dbReference type="ARBA" id="ARBA00022692"/>
    </source>
</evidence>
<keyword evidence="8" id="KW-0472">Membrane</keyword>
<name>A0A4R3KB92_9FIRM</name>
<dbReference type="EMBL" id="SMAA01000004">
    <property type="protein sequence ID" value="TCS80424.1"/>
    <property type="molecule type" value="Genomic_DNA"/>
</dbReference>
<dbReference type="PROSITE" id="PS50893">
    <property type="entry name" value="ABC_TRANSPORTER_2"/>
    <property type="match status" value="1"/>
</dbReference>
<keyword evidence="7" id="KW-1133">Transmembrane helix</keyword>
<evidence type="ECO:0000256" key="7">
    <source>
        <dbReference type="ARBA" id="ARBA00022989"/>
    </source>
</evidence>
<dbReference type="PROSITE" id="PS00211">
    <property type="entry name" value="ABC_TRANSPORTER_1"/>
    <property type="match status" value="1"/>
</dbReference>
<keyword evidence="11" id="KW-1185">Reference proteome</keyword>
<sequence length="290" mass="33184">MLRLENVRKTFLYKNAKGKESTKVAVDNMNLRIDDGEIFGLLGPNGAGKTTIIKMLTMLSRPTKGNIYYGKLNTRNDAQAIKKLIGVVPQHINFDQDLTVGENMQLHGRLHHMPRKDREQCISEMLRYVELSERVNDSVRALSGGMKRRLLIVRALMHKPSILFLDEPTVALDPQVRRRIWDLIRKMHKAGVTIVLTTHYIEEAEALCDRVAIINKGKLIALDTPKALQEKIGSYAVEWDKENGEREFKIFHSKEQAKAFANNLSQQNILRRRSNLEDVFVELTGRKVNS</sequence>
<dbReference type="GO" id="GO:0005524">
    <property type="term" value="F:ATP binding"/>
    <property type="evidence" value="ECO:0007669"/>
    <property type="project" value="UniProtKB-KW"/>
</dbReference>
<dbReference type="GO" id="GO:0016887">
    <property type="term" value="F:ATP hydrolysis activity"/>
    <property type="evidence" value="ECO:0007669"/>
    <property type="project" value="InterPro"/>
</dbReference>
<reference evidence="10 11" key="1">
    <citation type="submission" date="2019-03" db="EMBL/GenBank/DDBJ databases">
        <title>Genomic Encyclopedia of Type Strains, Phase IV (KMG-IV): sequencing the most valuable type-strain genomes for metagenomic binning, comparative biology and taxonomic classification.</title>
        <authorList>
            <person name="Goeker M."/>
        </authorList>
    </citation>
    <scope>NUCLEOTIDE SEQUENCE [LARGE SCALE GENOMIC DNA]</scope>
    <source>
        <strain evidence="10 11">DSM 20467</strain>
    </source>
</reference>
<evidence type="ECO:0000256" key="3">
    <source>
        <dbReference type="ARBA" id="ARBA00022448"/>
    </source>
</evidence>
<dbReference type="SMART" id="SM00382">
    <property type="entry name" value="AAA"/>
    <property type="match status" value="1"/>
</dbReference>
<dbReference type="InterPro" id="IPR003439">
    <property type="entry name" value="ABC_transporter-like_ATP-bd"/>
</dbReference>
<evidence type="ECO:0000256" key="5">
    <source>
        <dbReference type="ARBA" id="ARBA00022741"/>
    </source>
</evidence>
<evidence type="ECO:0000256" key="2">
    <source>
        <dbReference type="ARBA" id="ARBA00005417"/>
    </source>
</evidence>
<dbReference type="InterPro" id="IPR003593">
    <property type="entry name" value="AAA+_ATPase"/>
</dbReference>
<proteinExistence type="inferred from homology"/>
<dbReference type="RefSeq" id="WP_132547883.1">
    <property type="nucleotide sequence ID" value="NZ_SMAA01000004.1"/>
</dbReference>
<dbReference type="FunFam" id="3.40.50.300:FF:000335">
    <property type="entry name" value="ATP binding cassette subfamily A member 5"/>
    <property type="match status" value="1"/>
</dbReference>
<keyword evidence="4" id="KW-0812">Transmembrane</keyword>
<comment type="caution">
    <text evidence="10">The sequence shown here is derived from an EMBL/GenBank/DDBJ whole genome shotgun (WGS) entry which is preliminary data.</text>
</comment>
<organism evidence="10 11">
    <name type="scientific">Pectinatus cerevisiiphilus</name>
    <dbReference type="NCBI Taxonomy" id="86956"/>
    <lineage>
        <taxon>Bacteria</taxon>
        <taxon>Bacillati</taxon>
        <taxon>Bacillota</taxon>
        <taxon>Negativicutes</taxon>
        <taxon>Selenomonadales</taxon>
        <taxon>Selenomonadaceae</taxon>
        <taxon>Pectinatus</taxon>
    </lineage>
</organism>
<dbReference type="OrthoDB" id="9804819at2"/>
<protein>
    <submittedName>
        <fullName evidence="10">ABC-2 type transport system ATP-binding protein</fullName>
    </submittedName>
</protein>
<dbReference type="Pfam" id="PF00005">
    <property type="entry name" value="ABC_tran"/>
    <property type="match status" value="1"/>
</dbReference>
<keyword evidence="6 10" id="KW-0067">ATP-binding</keyword>
<comment type="similarity">
    <text evidence="2">Belongs to the ABC transporter superfamily.</text>
</comment>
<evidence type="ECO:0000313" key="10">
    <source>
        <dbReference type="EMBL" id="TCS80424.1"/>
    </source>
</evidence>
<keyword evidence="3" id="KW-0813">Transport</keyword>
<dbReference type="InterPro" id="IPR027417">
    <property type="entry name" value="P-loop_NTPase"/>
</dbReference>
<evidence type="ECO:0000256" key="6">
    <source>
        <dbReference type="ARBA" id="ARBA00022840"/>
    </source>
</evidence>
<dbReference type="InterPro" id="IPR017871">
    <property type="entry name" value="ABC_transporter-like_CS"/>
</dbReference>
<feature type="domain" description="ABC transporter" evidence="9">
    <location>
        <begin position="2"/>
        <end position="241"/>
    </location>
</feature>
<evidence type="ECO:0000256" key="8">
    <source>
        <dbReference type="ARBA" id="ARBA00023136"/>
    </source>
</evidence>
<dbReference type="PANTHER" id="PTHR42711">
    <property type="entry name" value="ABC TRANSPORTER ATP-BINDING PROTEIN"/>
    <property type="match status" value="1"/>
</dbReference>
<dbReference type="GO" id="GO:0016020">
    <property type="term" value="C:membrane"/>
    <property type="evidence" value="ECO:0007669"/>
    <property type="project" value="UniProtKB-SubCell"/>
</dbReference>
<dbReference type="SUPFAM" id="SSF52540">
    <property type="entry name" value="P-loop containing nucleoside triphosphate hydrolases"/>
    <property type="match status" value="1"/>
</dbReference>